<dbReference type="EMBL" id="LR746278">
    <property type="protein sequence ID" value="CAA7408514.1"/>
    <property type="molecule type" value="Genomic_DNA"/>
</dbReference>
<dbReference type="PANTHER" id="PTHR35686:SF1">
    <property type="entry name" value="KINETOCHORE PROTEIN"/>
    <property type="match status" value="1"/>
</dbReference>
<dbReference type="PANTHER" id="PTHR35686">
    <property type="entry name" value="KINETOCHORE PROTEIN"/>
    <property type="match status" value="1"/>
</dbReference>
<reference evidence="2" key="1">
    <citation type="submission" date="2020-02" db="EMBL/GenBank/DDBJ databases">
        <authorList>
            <person name="Scholz U."/>
            <person name="Mascher M."/>
            <person name="Fiebig A."/>
        </authorList>
    </citation>
    <scope>NUCLEOTIDE SEQUENCE</scope>
</reference>
<sequence length="339" mass="38166">MKKAYDADDKNQYDTASWYAILEEADQLACLHEKSGHLSSSTAKTEAIRISKGDRGKARPRFSIRFPPQTEPTLHTVLKFEMKESSETELAHSAQEIQHKFSASSMTELLEKLTKKGTASPDGAHWKSKRKGRKTQKRTTRIHDTTRSSDNEDAREQVGSITSSADEGNCENPLIPATSVKGQTMAGLFQEIFTVSTADVEGLPLSTRAATGYYGRLQQIMQRDKDRHMKFVKQLHNQSRGINVKILSRVLDAKSIVCRCLFCGKITECIESSQTGNNRQMPEEIGETTERIIIFSSKICGNVELEVGNLICIYPPWKEVQIREDDIIILCTYFSQIVR</sequence>
<keyword evidence="3" id="KW-1185">Reference proteome</keyword>
<evidence type="ECO:0000256" key="1">
    <source>
        <dbReference type="SAM" id="MobiDB-lite"/>
    </source>
</evidence>
<dbReference type="Proteomes" id="UP000663760">
    <property type="component" value="Chromosome 15"/>
</dbReference>
<name>A0A7I8LH04_SPIIN</name>
<proteinExistence type="predicted"/>
<evidence type="ECO:0000313" key="2">
    <source>
        <dbReference type="EMBL" id="CAA7408514.1"/>
    </source>
</evidence>
<organism evidence="2 3">
    <name type="scientific">Spirodela intermedia</name>
    <name type="common">Intermediate duckweed</name>
    <dbReference type="NCBI Taxonomy" id="51605"/>
    <lineage>
        <taxon>Eukaryota</taxon>
        <taxon>Viridiplantae</taxon>
        <taxon>Streptophyta</taxon>
        <taxon>Embryophyta</taxon>
        <taxon>Tracheophyta</taxon>
        <taxon>Spermatophyta</taxon>
        <taxon>Magnoliopsida</taxon>
        <taxon>Liliopsida</taxon>
        <taxon>Araceae</taxon>
        <taxon>Lemnoideae</taxon>
        <taxon>Spirodela</taxon>
    </lineage>
</organism>
<feature type="compositionally biased region" description="Basic residues" evidence="1">
    <location>
        <begin position="126"/>
        <end position="140"/>
    </location>
</feature>
<dbReference type="OrthoDB" id="1914453at2759"/>
<protein>
    <submittedName>
        <fullName evidence="2">Uncharacterized protein</fullName>
    </submittedName>
</protein>
<gene>
    <name evidence="2" type="ORF">SI8410_15019192</name>
</gene>
<dbReference type="AlphaFoldDB" id="A0A7I8LH04"/>
<accession>A0A7I8LH04</accession>
<feature type="compositionally biased region" description="Basic and acidic residues" evidence="1">
    <location>
        <begin position="141"/>
        <end position="156"/>
    </location>
</feature>
<evidence type="ECO:0000313" key="3">
    <source>
        <dbReference type="Proteomes" id="UP000663760"/>
    </source>
</evidence>
<feature type="region of interest" description="Disordered" evidence="1">
    <location>
        <begin position="114"/>
        <end position="171"/>
    </location>
</feature>